<keyword evidence="3" id="KW-1185">Reference proteome</keyword>
<comment type="caution">
    <text evidence="2">The sequence shown here is derived from an EMBL/GenBank/DDBJ whole genome shotgun (WGS) entry which is preliminary data.</text>
</comment>
<organism evidence="2 3">
    <name type="scientific">Nephila pilipes</name>
    <name type="common">Giant wood spider</name>
    <name type="synonym">Nephila maculata</name>
    <dbReference type="NCBI Taxonomy" id="299642"/>
    <lineage>
        <taxon>Eukaryota</taxon>
        <taxon>Metazoa</taxon>
        <taxon>Ecdysozoa</taxon>
        <taxon>Arthropoda</taxon>
        <taxon>Chelicerata</taxon>
        <taxon>Arachnida</taxon>
        <taxon>Araneae</taxon>
        <taxon>Araneomorphae</taxon>
        <taxon>Entelegynae</taxon>
        <taxon>Araneoidea</taxon>
        <taxon>Nephilidae</taxon>
        <taxon>Nephila</taxon>
    </lineage>
</organism>
<protein>
    <submittedName>
        <fullName evidence="2">Uncharacterized protein</fullName>
    </submittedName>
</protein>
<proteinExistence type="predicted"/>
<feature type="compositionally biased region" description="Polar residues" evidence="1">
    <location>
        <begin position="1"/>
        <end position="24"/>
    </location>
</feature>
<evidence type="ECO:0000313" key="2">
    <source>
        <dbReference type="EMBL" id="GFS80705.1"/>
    </source>
</evidence>
<sequence length="86" mass="9647">MVSEATDPTVSVLEQTQQAPSSSIGPKEVLTAGHRWYFSLAKVMCAFSLLFSLIPGEFDSERDFLQFPMELYEVEQSRDSVGRAQK</sequence>
<dbReference type="AlphaFoldDB" id="A0A8X6T822"/>
<name>A0A8X6T822_NEPPI</name>
<feature type="region of interest" description="Disordered" evidence="1">
    <location>
        <begin position="1"/>
        <end position="25"/>
    </location>
</feature>
<reference evidence="2" key="1">
    <citation type="submission" date="2020-08" db="EMBL/GenBank/DDBJ databases">
        <title>Multicomponent nature underlies the extraordinary mechanical properties of spider dragline silk.</title>
        <authorList>
            <person name="Kono N."/>
            <person name="Nakamura H."/>
            <person name="Mori M."/>
            <person name="Yoshida Y."/>
            <person name="Ohtoshi R."/>
            <person name="Malay A.D."/>
            <person name="Moran D.A.P."/>
            <person name="Tomita M."/>
            <person name="Numata K."/>
            <person name="Arakawa K."/>
        </authorList>
    </citation>
    <scope>NUCLEOTIDE SEQUENCE</scope>
</reference>
<evidence type="ECO:0000313" key="3">
    <source>
        <dbReference type="Proteomes" id="UP000887013"/>
    </source>
</evidence>
<evidence type="ECO:0000256" key="1">
    <source>
        <dbReference type="SAM" id="MobiDB-lite"/>
    </source>
</evidence>
<dbReference type="EMBL" id="BMAW01051479">
    <property type="protein sequence ID" value="GFS80705.1"/>
    <property type="molecule type" value="Genomic_DNA"/>
</dbReference>
<gene>
    <name evidence="2" type="ORF">NPIL_652651</name>
</gene>
<accession>A0A8X6T822</accession>
<dbReference type="Proteomes" id="UP000887013">
    <property type="component" value="Unassembled WGS sequence"/>
</dbReference>